<proteinExistence type="inferred from homology"/>
<name>A0ABV7ZYC6_9GAMM</name>
<organism evidence="7 8">
    <name type="scientific">Saccharospirillum mangrovi</name>
    <dbReference type="NCBI Taxonomy" id="2161747"/>
    <lineage>
        <taxon>Bacteria</taxon>
        <taxon>Pseudomonadati</taxon>
        <taxon>Pseudomonadota</taxon>
        <taxon>Gammaproteobacteria</taxon>
        <taxon>Oceanospirillales</taxon>
        <taxon>Saccharospirillaceae</taxon>
        <taxon>Saccharospirillum</taxon>
    </lineage>
</organism>
<evidence type="ECO:0000256" key="1">
    <source>
        <dbReference type="ARBA" id="ARBA00009018"/>
    </source>
</evidence>
<dbReference type="EC" id="2.7.1.24" evidence="5 6"/>
<keyword evidence="5 7" id="KW-0808">Transferase</keyword>
<dbReference type="InterPro" id="IPR027417">
    <property type="entry name" value="P-loop_NTPase"/>
</dbReference>
<dbReference type="PANTHER" id="PTHR10695:SF46">
    <property type="entry name" value="BIFUNCTIONAL COENZYME A SYNTHASE-RELATED"/>
    <property type="match status" value="1"/>
</dbReference>
<dbReference type="EMBL" id="JBHRYR010000002">
    <property type="protein sequence ID" value="MFC3852407.1"/>
    <property type="molecule type" value="Genomic_DNA"/>
</dbReference>
<evidence type="ECO:0000256" key="3">
    <source>
        <dbReference type="ARBA" id="ARBA00022840"/>
    </source>
</evidence>
<keyword evidence="2 5" id="KW-0547">Nucleotide-binding</keyword>
<comment type="subcellular location">
    <subcellularLocation>
        <location evidence="5">Cytoplasm</location>
    </subcellularLocation>
</comment>
<dbReference type="CDD" id="cd02022">
    <property type="entry name" value="DPCK"/>
    <property type="match status" value="1"/>
</dbReference>
<comment type="similarity">
    <text evidence="1 5">Belongs to the CoaE family.</text>
</comment>
<dbReference type="Gene3D" id="3.40.50.300">
    <property type="entry name" value="P-loop containing nucleotide triphosphate hydrolases"/>
    <property type="match status" value="1"/>
</dbReference>
<evidence type="ECO:0000256" key="4">
    <source>
        <dbReference type="ARBA" id="ARBA00022993"/>
    </source>
</evidence>
<sequence>MTKPPVVGLTGGIGSGKTAVSDYLRDTLGVTIVDADVIARDVVAPGQPAFNAIVQRFPDALKVDGTLNRAWLRAHVLPDDDARHWLESVTHPAIREVIEKQLQTAPPPYPVLVSPLLFESGQALLCDYVAVVDAQEQQQIARTSRRDGNDEELIRTIMAKQWPRQRRLENADYIIDNTSSLESLQKATLAFHQHILAKF</sequence>
<evidence type="ECO:0000256" key="6">
    <source>
        <dbReference type="NCBIfam" id="TIGR00152"/>
    </source>
</evidence>
<keyword evidence="3 5" id="KW-0067">ATP-binding</keyword>
<accession>A0ABV7ZYC6</accession>
<dbReference type="PROSITE" id="PS51219">
    <property type="entry name" value="DPCK"/>
    <property type="match status" value="1"/>
</dbReference>
<dbReference type="InterPro" id="IPR001977">
    <property type="entry name" value="Depp_CoAkinase"/>
</dbReference>
<gene>
    <name evidence="5 7" type="primary">coaE</name>
    <name evidence="7" type="ORF">ACFOOG_06125</name>
</gene>
<keyword evidence="4 5" id="KW-0173">Coenzyme A biosynthesis</keyword>
<dbReference type="NCBIfam" id="TIGR00152">
    <property type="entry name" value="dephospho-CoA kinase"/>
    <property type="match status" value="1"/>
</dbReference>
<dbReference type="RefSeq" id="WP_380694505.1">
    <property type="nucleotide sequence ID" value="NZ_JBHRYR010000002.1"/>
</dbReference>
<dbReference type="Pfam" id="PF01121">
    <property type="entry name" value="CoaE"/>
    <property type="match status" value="1"/>
</dbReference>
<evidence type="ECO:0000313" key="8">
    <source>
        <dbReference type="Proteomes" id="UP001595617"/>
    </source>
</evidence>
<dbReference type="PANTHER" id="PTHR10695">
    <property type="entry name" value="DEPHOSPHO-COA KINASE-RELATED"/>
    <property type="match status" value="1"/>
</dbReference>
<comment type="function">
    <text evidence="5">Catalyzes the phosphorylation of the 3'-hydroxyl group of dephosphocoenzyme A to form coenzyme A.</text>
</comment>
<keyword evidence="5" id="KW-0963">Cytoplasm</keyword>
<keyword evidence="8" id="KW-1185">Reference proteome</keyword>
<reference evidence="8" key="1">
    <citation type="journal article" date="2019" name="Int. J. Syst. Evol. Microbiol.">
        <title>The Global Catalogue of Microorganisms (GCM) 10K type strain sequencing project: providing services to taxonomists for standard genome sequencing and annotation.</title>
        <authorList>
            <consortium name="The Broad Institute Genomics Platform"/>
            <consortium name="The Broad Institute Genome Sequencing Center for Infectious Disease"/>
            <person name="Wu L."/>
            <person name="Ma J."/>
        </authorList>
    </citation>
    <scope>NUCLEOTIDE SEQUENCE [LARGE SCALE GENOMIC DNA]</scope>
    <source>
        <strain evidence="8">IBRC 10765</strain>
    </source>
</reference>
<evidence type="ECO:0000256" key="5">
    <source>
        <dbReference type="HAMAP-Rule" id="MF_00376"/>
    </source>
</evidence>
<comment type="caution">
    <text evidence="7">The sequence shown here is derived from an EMBL/GenBank/DDBJ whole genome shotgun (WGS) entry which is preliminary data.</text>
</comment>
<dbReference type="HAMAP" id="MF_00376">
    <property type="entry name" value="Dephospho_CoA_kinase"/>
    <property type="match status" value="1"/>
</dbReference>
<protein>
    <recommendedName>
        <fullName evidence="5 6">Dephospho-CoA kinase</fullName>
        <ecNumber evidence="5 6">2.7.1.24</ecNumber>
    </recommendedName>
    <alternativeName>
        <fullName evidence="5">Dephosphocoenzyme A kinase</fullName>
    </alternativeName>
</protein>
<comment type="catalytic activity">
    <reaction evidence="5">
        <text>3'-dephospho-CoA + ATP = ADP + CoA + H(+)</text>
        <dbReference type="Rhea" id="RHEA:18245"/>
        <dbReference type="ChEBI" id="CHEBI:15378"/>
        <dbReference type="ChEBI" id="CHEBI:30616"/>
        <dbReference type="ChEBI" id="CHEBI:57287"/>
        <dbReference type="ChEBI" id="CHEBI:57328"/>
        <dbReference type="ChEBI" id="CHEBI:456216"/>
        <dbReference type="EC" id="2.7.1.24"/>
    </reaction>
</comment>
<comment type="pathway">
    <text evidence="5">Cofactor biosynthesis; coenzyme A biosynthesis; CoA from (R)-pantothenate: step 5/5.</text>
</comment>
<dbReference type="SUPFAM" id="SSF52540">
    <property type="entry name" value="P-loop containing nucleoside triphosphate hydrolases"/>
    <property type="match status" value="1"/>
</dbReference>
<dbReference type="GO" id="GO:0004140">
    <property type="term" value="F:dephospho-CoA kinase activity"/>
    <property type="evidence" value="ECO:0007669"/>
    <property type="project" value="UniProtKB-EC"/>
</dbReference>
<dbReference type="Proteomes" id="UP001595617">
    <property type="component" value="Unassembled WGS sequence"/>
</dbReference>
<keyword evidence="5 7" id="KW-0418">Kinase</keyword>
<evidence type="ECO:0000256" key="2">
    <source>
        <dbReference type="ARBA" id="ARBA00022741"/>
    </source>
</evidence>
<evidence type="ECO:0000313" key="7">
    <source>
        <dbReference type="EMBL" id="MFC3852407.1"/>
    </source>
</evidence>
<feature type="binding site" evidence="5">
    <location>
        <begin position="14"/>
        <end position="19"/>
    </location>
    <ligand>
        <name>ATP</name>
        <dbReference type="ChEBI" id="CHEBI:30616"/>
    </ligand>
</feature>